<dbReference type="PANTHER" id="PTHR43531">
    <property type="entry name" value="PROTEIN ICFG"/>
    <property type="match status" value="1"/>
</dbReference>
<dbReference type="PANTHER" id="PTHR43531:SF11">
    <property type="entry name" value="METHYL-ACCEPTING CHEMOTAXIS PROTEIN 3"/>
    <property type="match status" value="1"/>
</dbReference>
<keyword evidence="7" id="KW-0807">Transducer</keyword>
<evidence type="ECO:0000313" key="13">
    <source>
        <dbReference type="Proteomes" id="UP000248592"/>
    </source>
</evidence>
<evidence type="ECO:0000256" key="4">
    <source>
        <dbReference type="ARBA" id="ARBA00022692"/>
    </source>
</evidence>
<proteinExistence type="inferred from homology"/>
<name>A0A2Z4JS21_9BURK</name>
<accession>A0A2Z4JS21</accession>
<dbReference type="EMBL" id="CP030085">
    <property type="protein sequence ID" value="AWW49556.1"/>
    <property type="molecule type" value="Genomic_DNA"/>
</dbReference>
<feature type="signal peptide" evidence="10">
    <location>
        <begin position="1"/>
        <end position="20"/>
    </location>
</feature>
<evidence type="ECO:0000256" key="9">
    <source>
        <dbReference type="SAM" id="MobiDB-lite"/>
    </source>
</evidence>
<dbReference type="Gene3D" id="1.10.287.950">
    <property type="entry name" value="Methyl-accepting chemotaxis protein"/>
    <property type="match status" value="1"/>
</dbReference>
<dbReference type="SUPFAM" id="SSF58104">
    <property type="entry name" value="Methyl-accepting chemotaxis protein (MCP) signaling domain"/>
    <property type="match status" value="1"/>
</dbReference>
<dbReference type="GO" id="GO:0006935">
    <property type="term" value="P:chemotaxis"/>
    <property type="evidence" value="ECO:0007669"/>
    <property type="project" value="UniProtKB-KW"/>
</dbReference>
<feature type="region of interest" description="Disordered" evidence="9">
    <location>
        <begin position="593"/>
        <end position="624"/>
    </location>
</feature>
<keyword evidence="10" id="KW-0732">Signal</keyword>
<feature type="chain" id="PRO_5016288011" description="Chemotaxis methyl-accepting receptor Tar-related ligand-binding domain-containing protein" evidence="10">
    <location>
        <begin position="21"/>
        <end position="624"/>
    </location>
</feature>
<keyword evidence="5" id="KW-1133">Transmembrane helix</keyword>
<dbReference type="GO" id="GO:0005886">
    <property type="term" value="C:plasma membrane"/>
    <property type="evidence" value="ECO:0007669"/>
    <property type="project" value="UniProtKB-SubCell"/>
</dbReference>
<evidence type="ECO:0000256" key="3">
    <source>
        <dbReference type="ARBA" id="ARBA00022500"/>
    </source>
</evidence>
<evidence type="ECO:0000256" key="5">
    <source>
        <dbReference type="ARBA" id="ARBA00022989"/>
    </source>
</evidence>
<keyword evidence="3" id="KW-0145">Chemotaxis</keyword>
<dbReference type="InterPro" id="IPR051310">
    <property type="entry name" value="MCP_chemotaxis"/>
</dbReference>
<evidence type="ECO:0000256" key="2">
    <source>
        <dbReference type="ARBA" id="ARBA00022475"/>
    </source>
</evidence>
<feature type="compositionally biased region" description="Low complexity" evidence="9">
    <location>
        <begin position="216"/>
        <end position="227"/>
    </location>
</feature>
<sequence>MLLTALVMAGLLLINTQSWTPEFKITLKSSNSSSSTNTASELPKADTPAPVDLNKLKELIAQNRIFLNTAYAEKKSPDPVSEEVRNLAERVTQDLAQMNAMWQSFLAQPLSAEEKTVASQFTSDFDKLVNQSIKPAVDLLQVNYLSQASALLARTQGLQTQVMTDLDALIKAQASAKLIALQKKSVTEVNPAAPSVPVTSVSEPANRPNEASLDTPSAKSSAPSSNNSLPTDKLMIIAVGMLIMLSLAAQISRTLKHSLGASPEELTKAAGYIASGQLDYRIALSAGDHSSAMAAIKAIQGEWKQFILDTSILNAALQDGKLLGRRDADQHRGAFYEFAQELNTTIDLAMQKGQVSESAQRTIEQALQKALAQAQTIPAALQNHDLSKRLSVDSELEEVNLLNKTMNQLLDKMEEFSSIAQVQGVEIQKLAKELTLYHASLIKGAQEQAQVLQTSNLKMQGLGESTKQNAENAKQVRLMAVSSTEMANALSTEIAQAGVPPEKIDSINKFVERIASSTQYVADMSANITTASLDQSLNLYEVNGAVSQVEKIAQKNVETMKDTALSGEMLLQHANALAETFGHLTVSAPQNTPVKTASLDAPKSPELENPAANPAEKDPDWKLF</sequence>
<evidence type="ECO:0000256" key="1">
    <source>
        <dbReference type="ARBA" id="ARBA00004236"/>
    </source>
</evidence>
<dbReference type="Pfam" id="PF02203">
    <property type="entry name" value="TarH"/>
    <property type="match status" value="1"/>
</dbReference>
<dbReference type="Gene3D" id="1.20.120.1530">
    <property type="match status" value="1"/>
</dbReference>
<dbReference type="GO" id="GO:0007165">
    <property type="term" value="P:signal transduction"/>
    <property type="evidence" value="ECO:0007669"/>
    <property type="project" value="UniProtKB-KW"/>
</dbReference>
<feature type="region of interest" description="Disordered" evidence="9">
    <location>
        <begin position="28"/>
        <end position="49"/>
    </location>
</feature>
<feature type="region of interest" description="Disordered" evidence="9">
    <location>
        <begin position="192"/>
        <end position="227"/>
    </location>
</feature>
<evidence type="ECO:0000259" key="11">
    <source>
        <dbReference type="Pfam" id="PF02203"/>
    </source>
</evidence>
<evidence type="ECO:0000256" key="6">
    <source>
        <dbReference type="ARBA" id="ARBA00023136"/>
    </source>
</evidence>
<organism evidence="12 13">
    <name type="scientific">Polynucleobacter paneuropaeus</name>
    <dbReference type="NCBI Taxonomy" id="2527775"/>
    <lineage>
        <taxon>Bacteria</taxon>
        <taxon>Pseudomonadati</taxon>
        <taxon>Pseudomonadota</taxon>
        <taxon>Betaproteobacteria</taxon>
        <taxon>Burkholderiales</taxon>
        <taxon>Burkholderiaceae</taxon>
        <taxon>Polynucleobacter</taxon>
    </lineage>
</organism>
<comment type="subcellular location">
    <subcellularLocation>
        <location evidence="1">Cell membrane</location>
    </subcellularLocation>
</comment>
<gene>
    <name evidence="12" type="ORF">Pas1_03640</name>
</gene>
<dbReference type="InterPro" id="IPR003122">
    <property type="entry name" value="Tar_rcpt_lig-bd"/>
</dbReference>
<feature type="compositionally biased region" description="Basic and acidic residues" evidence="9">
    <location>
        <begin position="615"/>
        <end position="624"/>
    </location>
</feature>
<keyword evidence="2" id="KW-1003">Cell membrane</keyword>
<evidence type="ECO:0000256" key="10">
    <source>
        <dbReference type="SAM" id="SignalP"/>
    </source>
</evidence>
<evidence type="ECO:0000313" key="12">
    <source>
        <dbReference type="EMBL" id="AWW49556.1"/>
    </source>
</evidence>
<feature type="compositionally biased region" description="Low complexity" evidence="9">
    <location>
        <begin position="29"/>
        <end position="40"/>
    </location>
</feature>
<feature type="domain" description="Chemotaxis methyl-accepting receptor Tar-related ligand-binding" evidence="11">
    <location>
        <begin position="35"/>
        <end position="175"/>
    </location>
</feature>
<dbReference type="AlphaFoldDB" id="A0A2Z4JS21"/>
<keyword evidence="4" id="KW-0812">Transmembrane</keyword>
<comment type="similarity">
    <text evidence="8">Belongs to the methyl-accepting chemotaxis (MCP) protein family.</text>
</comment>
<reference evidence="13" key="1">
    <citation type="submission" date="2018-06" db="EMBL/GenBank/DDBJ databases">
        <title>Description of a new Polynucleobacter species.</title>
        <authorList>
            <person name="Hahn M.W."/>
        </authorList>
    </citation>
    <scope>NUCLEOTIDE SEQUENCE [LARGE SCALE GENOMIC DNA]</scope>
    <source>
        <strain evidence="13">MG-25-Pas1-D2</strain>
    </source>
</reference>
<evidence type="ECO:0000256" key="7">
    <source>
        <dbReference type="ARBA" id="ARBA00023224"/>
    </source>
</evidence>
<evidence type="ECO:0000256" key="8">
    <source>
        <dbReference type="ARBA" id="ARBA00029447"/>
    </source>
</evidence>
<keyword evidence="6" id="KW-0472">Membrane</keyword>
<protein>
    <recommendedName>
        <fullName evidence="11">Chemotaxis methyl-accepting receptor Tar-related ligand-binding domain-containing protein</fullName>
    </recommendedName>
</protein>
<dbReference type="Proteomes" id="UP000248592">
    <property type="component" value="Chromosome"/>
</dbReference>